<keyword evidence="7 13" id="KW-0067">ATP-binding</keyword>
<evidence type="ECO:0000256" key="2">
    <source>
        <dbReference type="ARBA" id="ARBA00004316"/>
    </source>
</evidence>
<evidence type="ECO:0000256" key="9">
    <source>
        <dbReference type="ARBA" id="ARBA00044459"/>
    </source>
</evidence>
<dbReference type="GO" id="GO:0106071">
    <property type="term" value="P:positive regulation of adenylate cyclase-activating G protein-coupled receptor signaling pathway"/>
    <property type="evidence" value="ECO:0007669"/>
    <property type="project" value="Ensembl"/>
</dbReference>
<keyword evidence="8" id="KW-0966">Cell projection</keyword>
<dbReference type="GO" id="GO:0007368">
    <property type="term" value="P:determination of left/right symmetry"/>
    <property type="evidence" value="ECO:0007669"/>
    <property type="project" value="Ensembl"/>
</dbReference>
<feature type="binding site" evidence="11">
    <location>
        <position position="133"/>
    </location>
    <ligand>
        <name>ATP</name>
        <dbReference type="ChEBI" id="CHEBI:30616"/>
    </ligand>
</feature>
<evidence type="ECO:0000256" key="6">
    <source>
        <dbReference type="ARBA" id="ARBA00022777"/>
    </source>
</evidence>
<dbReference type="InterPro" id="IPR036850">
    <property type="entry name" value="NDK-like_dom_sf"/>
</dbReference>
<reference evidence="15" key="1">
    <citation type="submission" date="2025-08" db="UniProtKB">
        <authorList>
            <consortium name="Ensembl"/>
        </authorList>
    </citation>
    <scope>IDENTIFICATION</scope>
</reference>
<dbReference type="SMART" id="SM00562">
    <property type="entry name" value="NDK"/>
    <property type="match status" value="1"/>
</dbReference>
<dbReference type="CDD" id="cd04413">
    <property type="entry name" value="NDPk_I"/>
    <property type="match status" value="1"/>
</dbReference>
<gene>
    <name evidence="15" type="primary">NME3</name>
    <name evidence="15" type="synonym">nme3</name>
</gene>
<comment type="catalytic activity">
    <reaction evidence="10">
        <text>a ribonucleoside 5'-diphosphate + ATP = a ribonucleoside 5'-triphosphate + ADP</text>
        <dbReference type="Rhea" id="RHEA:18113"/>
        <dbReference type="ChEBI" id="CHEBI:30616"/>
        <dbReference type="ChEBI" id="CHEBI:57930"/>
        <dbReference type="ChEBI" id="CHEBI:61557"/>
        <dbReference type="ChEBI" id="CHEBI:456216"/>
        <dbReference type="EC" id="2.7.4.6"/>
    </reaction>
    <physiologicalReaction direction="left-to-right" evidence="10">
        <dbReference type="Rhea" id="RHEA:18114"/>
    </physiologicalReaction>
</comment>
<dbReference type="GO" id="GO:0001822">
    <property type="term" value="P:kidney development"/>
    <property type="evidence" value="ECO:0007669"/>
    <property type="project" value="Ensembl"/>
</dbReference>
<feature type="binding site" evidence="11">
    <location>
        <position position="51"/>
    </location>
    <ligand>
        <name>ATP</name>
        <dbReference type="ChEBI" id="CHEBI:30616"/>
    </ligand>
</feature>
<dbReference type="PRINTS" id="PR01243">
    <property type="entry name" value="NUCDPKINASE"/>
</dbReference>
<dbReference type="GO" id="GO:0006228">
    <property type="term" value="P:UTP biosynthetic process"/>
    <property type="evidence" value="ECO:0007669"/>
    <property type="project" value="InterPro"/>
</dbReference>
<comment type="subcellular location">
    <subcellularLocation>
        <location evidence="2">Cell projection</location>
    </subcellularLocation>
</comment>
<evidence type="ECO:0000256" key="7">
    <source>
        <dbReference type="ARBA" id="ARBA00022840"/>
    </source>
</evidence>
<evidence type="ECO:0000256" key="13">
    <source>
        <dbReference type="RuleBase" id="RU004013"/>
    </source>
</evidence>
<dbReference type="PROSITE" id="PS51374">
    <property type="entry name" value="NDPK_LIKE"/>
    <property type="match status" value="1"/>
</dbReference>
<accession>A0A8C7MKY2</accession>
<feature type="active site" description="Pros-phosphohistidine intermediate" evidence="11">
    <location>
        <position position="157"/>
    </location>
</feature>
<evidence type="ECO:0000313" key="16">
    <source>
        <dbReference type="Proteomes" id="UP000694557"/>
    </source>
</evidence>
<feature type="domain" description="Nucleoside diphosphate kinase-like" evidence="14">
    <location>
        <begin position="43"/>
        <end position="180"/>
    </location>
</feature>
<dbReference type="KEGG" id="oki:109893064"/>
<dbReference type="Gene3D" id="3.30.70.141">
    <property type="entry name" value="Nucleoside diphosphate kinase-like domain"/>
    <property type="match status" value="1"/>
</dbReference>
<dbReference type="Proteomes" id="UP000694557">
    <property type="component" value="Unassembled WGS sequence"/>
</dbReference>
<evidence type="ECO:0000259" key="14">
    <source>
        <dbReference type="SMART" id="SM00562"/>
    </source>
</evidence>
<reference evidence="15" key="2">
    <citation type="submission" date="2025-09" db="UniProtKB">
        <authorList>
            <consortium name="Ensembl"/>
        </authorList>
    </citation>
    <scope>IDENTIFICATION</scope>
</reference>
<dbReference type="GeneID" id="109893064"/>
<keyword evidence="4 13" id="KW-0808">Transferase</keyword>
<dbReference type="CTD" id="4832"/>
<dbReference type="InterPro" id="IPR034907">
    <property type="entry name" value="NDK-like_dom"/>
</dbReference>
<protein>
    <recommendedName>
        <fullName evidence="13">Nucleoside diphosphate kinase</fullName>
        <ecNumber evidence="13">2.7.4.6</ecNumber>
    </recommendedName>
</protein>
<dbReference type="GO" id="GO:0005524">
    <property type="term" value="F:ATP binding"/>
    <property type="evidence" value="ECO:0007669"/>
    <property type="project" value="UniProtKB-KW"/>
</dbReference>
<dbReference type="GO" id="GO:0042995">
    <property type="term" value="C:cell projection"/>
    <property type="evidence" value="ECO:0007669"/>
    <property type="project" value="UniProtKB-SubCell"/>
</dbReference>
<evidence type="ECO:0000313" key="15">
    <source>
        <dbReference type="Ensembl" id="ENSOKIP00005061361.1"/>
    </source>
</evidence>
<dbReference type="GO" id="GO:0004550">
    <property type="term" value="F:nucleoside diphosphate kinase activity"/>
    <property type="evidence" value="ECO:0007669"/>
    <property type="project" value="UniProtKB-EC"/>
</dbReference>
<dbReference type="PANTHER" id="PTHR11349">
    <property type="entry name" value="NUCLEOSIDE DIPHOSPHATE KINASE"/>
    <property type="match status" value="1"/>
</dbReference>
<dbReference type="HAMAP" id="MF_00451">
    <property type="entry name" value="NDP_kinase"/>
    <property type="match status" value="1"/>
</dbReference>
<evidence type="ECO:0000256" key="5">
    <source>
        <dbReference type="ARBA" id="ARBA00022741"/>
    </source>
</evidence>
<evidence type="ECO:0000256" key="11">
    <source>
        <dbReference type="PROSITE-ProRule" id="PRU00706"/>
    </source>
</evidence>
<feature type="binding site" evidence="11">
    <location>
        <position position="144"/>
    </location>
    <ligand>
        <name>ATP</name>
        <dbReference type="ChEBI" id="CHEBI:30616"/>
    </ligand>
</feature>
<evidence type="ECO:0000256" key="4">
    <source>
        <dbReference type="ARBA" id="ARBA00022679"/>
    </source>
</evidence>
<evidence type="ECO:0000256" key="1">
    <source>
        <dbReference type="ARBA" id="ARBA00001946"/>
    </source>
</evidence>
<keyword evidence="5 13" id="KW-0547">Nucleotide-binding</keyword>
<dbReference type="PROSITE" id="PS00469">
    <property type="entry name" value="NDPK"/>
    <property type="match status" value="1"/>
</dbReference>
<dbReference type="GO" id="GO:0006183">
    <property type="term" value="P:GTP biosynthetic process"/>
    <property type="evidence" value="ECO:0007669"/>
    <property type="project" value="InterPro"/>
</dbReference>
<dbReference type="FunFam" id="3.30.70.141:FF:000002">
    <property type="entry name" value="Nucleoside diphosphate kinase"/>
    <property type="match status" value="1"/>
</dbReference>
<comment type="catalytic activity">
    <reaction evidence="9">
        <text>a 2'-deoxyribonucleoside 5'-diphosphate + ATP = a 2'-deoxyribonucleoside 5'-triphosphate + ADP</text>
        <dbReference type="Rhea" id="RHEA:44640"/>
        <dbReference type="ChEBI" id="CHEBI:30616"/>
        <dbReference type="ChEBI" id="CHEBI:61560"/>
        <dbReference type="ChEBI" id="CHEBI:73316"/>
        <dbReference type="ChEBI" id="CHEBI:456216"/>
        <dbReference type="EC" id="2.7.4.6"/>
    </reaction>
    <physiologicalReaction direction="left-to-right" evidence="9">
        <dbReference type="Rhea" id="RHEA:44641"/>
    </physiologicalReaction>
</comment>
<dbReference type="SUPFAM" id="SSF54919">
    <property type="entry name" value="Nucleoside diphosphate kinase, NDK"/>
    <property type="match status" value="1"/>
</dbReference>
<dbReference type="EC" id="2.7.4.6" evidence="13"/>
<feature type="binding site" evidence="11">
    <location>
        <position position="154"/>
    </location>
    <ligand>
        <name>ATP</name>
        <dbReference type="ChEBI" id="CHEBI:30616"/>
    </ligand>
</feature>
<sequence>MLMHAVFYEARKMFGNLVKDDATMIFLLTILASVFQTGWTGVNEHSFIAVKPDGVHRRLVGEIIRRFEKKGFRLVGMKLVQASEDLLREHYRDLRDKPFFNGLVRNMSSGPIVAMVWQGLDVVKMSRKMLGETNPADSLPGTIRGDYCLEVGRNVIHGSDSVESAQREISLWFRQNELQCWEDSSGHWIYE</sequence>
<feature type="binding site" evidence="11">
    <location>
        <position position="127"/>
    </location>
    <ligand>
        <name>ATP</name>
        <dbReference type="ChEBI" id="CHEBI:30616"/>
    </ligand>
</feature>
<dbReference type="RefSeq" id="XP_020341662.1">
    <property type="nucleotide sequence ID" value="XM_020486073.1"/>
</dbReference>
<dbReference type="InterPro" id="IPR001564">
    <property type="entry name" value="Nucleoside_diP_kinase"/>
</dbReference>
<comment type="cofactor">
    <cofactor evidence="1">
        <name>Mg(2+)</name>
        <dbReference type="ChEBI" id="CHEBI:18420"/>
    </cofactor>
</comment>
<feature type="binding site" evidence="11">
    <location>
        <position position="99"/>
    </location>
    <ligand>
        <name>ATP</name>
        <dbReference type="ChEBI" id="CHEBI:30616"/>
    </ligand>
</feature>
<evidence type="ECO:0000256" key="8">
    <source>
        <dbReference type="ARBA" id="ARBA00023273"/>
    </source>
</evidence>
<evidence type="ECO:0000256" key="10">
    <source>
        <dbReference type="ARBA" id="ARBA00044469"/>
    </source>
</evidence>
<dbReference type="Ensembl" id="ENSOKIT00005065214.1">
    <property type="protein sequence ID" value="ENSOKIP00005061361.1"/>
    <property type="gene ID" value="ENSOKIG00005026313.1"/>
</dbReference>
<evidence type="ECO:0000256" key="12">
    <source>
        <dbReference type="RuleBase" id="RU004011"/>
    </source>
</evidence>
<name>A0A8C7MKY2_ONCKI</name>
<dbReference type="AlphaFoldDB" id="A0A8C7MKY2"/>
<proteinExistence type="inferred from homology"/>
<keyword evidence="6 13" id="KW-0418">Kinase</keyword>
<dbReference type="InterPro" id="IPR023005">
    <property type="entry name" value="Nucleoside_diP_kinase_AS"/>
</dbReference>
<evidence type="ECO:0000256" key="3">
    <source>
        <dbReference type="ARBA" id="ARBA00008142"/>
    </source>
</evidence>
<dbReference type="GO" id="GO:0006241">
    <property type="term" value="P:CTP biosynthetic process"/>
    <property type="evidence" value="ECO:0007669"/>
    <property type="project" value="InterPro"/>
</dbReference>
<dbReference type="NCBIfam" id="NF001908">
    <property type="entry name" value="PRK00668.1"/>
    <property type="match status" value="1"/>
</dbReference>
<comment type="similarity">
    <text evidence="3 11 12">Belongs to the NDK family.</text>
</comment>
<keyword evidence="16" id="KW-1185">Reference proteome</keyword>
<organism evidence="15 16">
    <name type="scientific">Oncorhynchus kisutch</name>
    <name type="common">Coho salmon</name>
    <name type="synonym">Salmo kisutch</name>
    <dbReference type="NCBI Taxonomy" id="8019"/>
    <lineage>
        <taxon>Eukaryota</taxon>
        <taxon>Metazoa</taxon>
        <taxon>Chordata</taxon>
        <taxon>Craniata</taxon>
        <taxon>Vertebrata</taxon>
        <taxon>Euteleostomi</taxon>
        <taxon>Actinopterygii</taxon>
        <taxon>Neopterygii</taxon>
        <taxon>Teleostei</taxon>
        <taxon>Protacanthopterygii</taxon>
        <taxon>Salmoniformes</taxon>
        <taxon>Salmonidae</taxon>
        <taxon>Salmoninae</taxon>
        <taxon>Oncorhynchus</taxon>
    </lineage>
</organism>
<dbReference type="Pfam" id="PF00334">
    <property type="entry name" value="NDK"/>
    <property type="match status" value="1"/>
</dbReference>
<dbReference type="GeneTree" id="ENSGT00940000161283"/>